<dbReference type="RefSeq" id="WP_249303893.1">
    <property type="nucleotide sequence ID" value="NZ_JACRSW010000015.1"/>
</dbReference>
<sequence length="990" mass="113517">MAASIKDIKEVQIPQEYELIKAEFVEEADSFVLTLRHRKSQARVVVFSNEDENKVFNIGFRTPPKDASGVPHIIEHTVLCGSKNFPAKDPFVELVKGSLNTYLNATTYPDKTMYPVASCNKKDFQNLMHVYLDAVFYPNIYKYQEIFKQEGWHYELEKEEDEITYNGVVYNEMKGAYSSEESVLERFVMNSLFPDNTYGQESGGDPRFIPELTYEEYLDFHRKYYHPSNSYIYIYGDMDIEERLQFLNDEYLQNFTAITVDSEIPLQKPFDQVKDLEKEYAVAQDADCTEKTYYAFAAAMDVTLDPKVCKAFEMLSYVLVDMPGAPLKQALLDAGIGSDIDVEFCDILRQSYFAITTKNAKAGQKTQFEKVIRDTLAKIVKEGLDKKALEAAINGTEFREREADFGTFPKGLLYSLKMYQTWLYDDTMPYAALQYEPCYTFLREQLDTDYYEQLIQKYLLDNTHAVLVEMKPNAGLALQVEQETKDKLKAYKESLSREEIAQLIRETIDLKAYQEEPTPKEILEKIPMLKREDIDKKVAPFYLDEKEIAGVKVMHHNITTNDIIYLRLFFHADELEEYMPQMSFLTTLLGYMDTQQHSYTAFDTETNFYTGGIATDVGIYCKCNDKNAYQIKFEARTKVLRSKISQALDLMAEMLFETLFTDEKHLREVVAESRSRLKVRLMSAGHQAAAGRAAAQFSKSSWLNDRSVGLGYYDYLVQLDEHFDEEKERLITGCKAILAKALHKQDLLVSITGNQKDYEAFENEFEGFLKRLQNFEQDEARTAEADSLTKLETFEPKLGVTQEAFSTPAEIQYVAVGGDFSEVAHNYGALRVVRHLLNFDYLWNEVRVKGGAYGVSCQFNRVGEGYFASYRDPNLQATIDTYRNAAAYLENYDAQEREVTKTIIGTISGMDTPLTPNMKGRRSITAYLTEQSIEELQKTRDQVLACSIEDIRKLATVIKAVTESGSVCVIGNEQHIQEESGIFESIKPLS</sequence>
<dbReference type="PANTHER" id="PTHR43016:SF13">
    <property type="entry name" value="PRESEQUENCE PROTEASE, MITOCHONDRIAL"/>
    <property type="match status" value="1"/>
</dbReference>
<dbReference type="InterPro" id="IPR011249">
    <property type="entry name" value="Metalloenz_LuxS/M16"/>
</dbReference>
<dbReference type="InterPro" id="IPR007863">
    <property type="entry name" value="Peptidase_M16_C"/>
</dbReference>
<name>A0ABR7MT88_9FIRM</name>
<proteinExistence type="predicted"/>
<dbReference type="PANTHER" id="PTHR43016">
    <property type="entry name" value="PRESEQUENCE PROTEASE"/>
    <property type="match status" value="1"/>
</dbReference>
<dbReference type="Pfam" id="PF22516">
    <property type="entry name" value="PreP_C"/>
    <property type="match status" value="1"/>
</dbReference>
<organism evidence="2 3">
    <name type="scientific">Jutongia hominis</name>
    <dbReference type="NCBI Taxonomy" id="2763664"/>
    <lineage>
        <taxon>Bacteria</taxon>
        <taxon>Bacillati</taxon>
        <taxon>Bacillota</taxon>
        <taxon>Clostridia</taxon>
        <taxon>Lachnospirales</taxon>
        <taxon>Lachnospiraceae</taxon>
        <taxon>Jutongia</taxon>
    </lineage>
</organism>
<dbReference type="Gene3D" id="3.30.830.10">
    <property type="entry name" value="Metalloenzyme, LuxS/M16 peptidase-like"/>
    <property type="match status" value="4"/>
</dbReference>
<accession>A0ABR7MT88</accession>
<dbReference type="Pfam" id="PF08367">
    <property type="entry name" value="M16C_assoc"/>
    <property type="match status" value="1"/>
</dbReference>
<dbReference type="EMBL" id="JACRSW010000015">
    <property type="protein sequence ID" value="MBC8557027.1"/>
    <property type="molecule type" value="Genomic_DNA"/>
</dbReference>
<dbReference type="Proteomes" id="UP000637513">
    <property type="component" value="Unassembled WGS sequence"/>
</dbReference>
<gene>
    <name evidence="2" type="ORF">H8700_04815</name>
</gene>
<dbReference type="InterPro" id="IPR011765">
    <property type="entry name" value="Pept_M16_N"/>
</dbReference>
<dbReference type="InterPro" id="IPR013578">
    <property type="entry name" value="Peptidase_M16C_assoc"/>
</dbReference>
<feature type="domain" description="Peptidase M16C associated" evidence="1">
    <location>
        <begin position="470"/>
        <end position="719"/>
    </location>
</feature>
<keyword evidence="3" id="KW-1185">Reference proteome</keyword>
<dbReference type="SUPFAM" id="SSF63411">
    <property type="entry name" value="LuxS/MPP-like metallohydrolase"/>
    <property type="match status" value="4"/>
</dbReference>
<evidence type="ECO:0000313" key="3">
    <source>
        <dbReference type="Proteomes" id="UP000637513"/>
    </source>
</evidence>
<dbReference type="Pfam" id="PF00675">
    <property type="entry name" value="Peptidase_M16"/>
    <property type="match status" value="1"/>
</dbReference>
<dbReference type="InterPro" id="IPR055130">
    <property type="entry name" value="PreP_C"/>
</dbReference>
<comment type="caution">
    <text evidence="2">The sequence shown here is derived from an EMBL/GenBank/DDBJ whole genome shotgun (WGS) entry which is preliminary data.</text>
</comment>
<dbReference type="Pfam" id="PF05193">
    <property type="entry name" value="Peptidase_M16_C"/>
    <property type="match status" value="1"/>
</dbReference>
<evidence type="ECO:0000313" key="2">
    <source>
        <dbReference type="EMBL" id="MBC8557027.1"/>
    </source>
</evidence>
<dbReference type="SMART" id="SM01264">
    <property type="entry name" value="M16C_associated"/>
    <property type="match status" value="1"/>
</dbReference>
<reference evidence="2 3" key="1">
    <citation type="submission" date="2020-08" db="EMBL/GenBank/DDBJ databases">
        <title>Genome public.</title>
        <authorList>
            <person name="Liu C."/>
            <person name="Sun Q."/>
        </authorList>
    </citation>
    <scope>NUCLEOTIDE SEQUENCE [LARGE SCALE GENOMIC DNA]</scope>
    <source>
        <strain evidence="2 3">BX3</strain>
    </source>
</reference>
<protein>
    <submittedName>
        <fullName evidence="2">Insulinase family protein</fullName>
    </submittedName>
</protein>
<evidence type="ECO:0000259" key="1">
    <source>
        <dbReference type="SMART" id="SM01264"/>
    </source>
</evidence>